<evidence type="ECO:0000259" key="6">
    <source>
        <dbReference type="SMART" id="SM00415"/>
    </source>
</evidence>
<dbReference type="AlphaFoldDB" id="A0A9N8HKA0"/>
<evidence type="ECO:0000313" key="8">
    <source>
        <dbReference type="Proteomes" id="UP001153069"/>
    </source>
</evidence>
<protein>
    <submittedName>
        <fullName evidence="7">Stress transcription factor B-2a</fullName>
    </submittedName>
</protein>
<dbReference type="GO" id="GO:0005634">
    <property type="term" value="C:nucleus"/>
    <property type="evidence" value="ECO:0007669"/>
    <property type="project" value="UniProtKB-SubCell"/>
</dbReference>
<comment type="similarity">
    <text evidence="4">Belongs to the HSF family.</text>
</comment>
<dbReference type="Gene3D" id="1.10.10.10">
    <property type="entry name" value="Winged helix-like DNA-binding domain superfamily/Winged helix DNA-binding domain"/>
    <property type="match status" value="1"/>
</dbReference>
<evidence type="ECO:0000256" key="5">
    <source>
        <dbReference type="SAM" id="MobiDB-lite"/>
    </source>
</evidence>
<evidence type="ECO:0000256" key="3">
    <source>
        <dbReference type="ARBA" id="ARBA00023242"/>
    </source>
</evidence>
<organism evidence="7 8">
    <name type="scientific">Seminavis robusta</name>
    <dbReference type="NCBI Taxonomy" id="568900"/>
    <lineage>
        <taxon>Eukaryota</taxon>
        <taxon>Sar</taxon>
        <taxon>Stramenopiles</taxon>
        <taxon>Ochrophyta</taxon>
        <taxon>Bacillariophyta</taxon>
        <taxon>Bacillariophyceae</taxon>
        <taxon>Bacillariophycidae</taxon>
        <taxon>Naviculales</taxon>
        <taxon>Naviculaceae</taxon>
        <taxon>Seminavis</taxon>
    </lineage>
</organism>
<dbReference type="OrthoDB" id="60033at2759"/>
<comment type="caution">
    <text evidence="7">The sequence shown here is derived from an EMBL/GenBank/DDBJ whole genome shotgun (WGS) entry which is preliminary data.</text>
</comment>
<dbReference type="EMBL" id="CAICTM010000716">
    <property type="protein sequence ID" value="CAB9515455.1"/>
    <property type="molecule type" value="Genomic_DNA"/>
</dbReference>
<dbReference type="Proteomes" id="UP001153069">
    <property type="component" value="Unassembled WGS sequence"/>
</dbReference>
<name>A0A9N8HKA0_9STRA</name>
<dbReference type="InterPro" id="IPR036388">
    <property type="entry name" value="WH-like_DNA-bd_sf"/>
</dbReference>
<feature type="domain" description="HSF-type DNA-binding" evidence="6">
    <location>
        <begin position="227"/>
        <end position="325"/>
    </location>
</feature>
<evidence type="ECO:0000256" key="4">
    <source>
        <dbReference type="RuleBase" id="RU004020"/>
    </source>
</evidence>
<reference evidence="7" key="1">
    <citation type="submission" date="2020-06" db="EMBL/GenBank/DDBJ databases">
        <authorList>
            <consortium name="Plant Systems Biology data submission"/>
        </authorList>
    </citation>
    <scope>NUCLEOTIDE SEQUENCE</scope>
    <source>
        <strain evidence="7">D6</strain>
    </source>
</reference>
<dbReference type="SMART" id="SM00415">
    <property type="entry name" value="HSF"/>
    <property type="match status" value="1"/>
</dbReference>
<evidence type="ECO:0000256" key="2">
    <source>
        <dbReference type="ARBA" id="ARBA00023125"/>
    </source>
</evidence>
<feature type="compositionally biased region" description="Basic and acidic residues" evidence="5">
    <location>
        <begin position="336"/>
        <end position="351"/>
    </location>
</feature>
<accession>A0A9N8HKA0</accession>
<evidence type="ECO:0000313" key="7">
    <source>
        <dbReference type="EMBL" id="CAB9515455.1"/>
    </source>
</evidence>
<feature type="region of interest" description="Disordered" evidence="5">
    <location>
        <begin position="330"/>
        <end position="362"/>
    </location>
</feature>
<dbReference type="PANTHER" id="PTHR10015">
    <property type="entry name" value="HEAT SHOCK TRANSCRIPTION FACTOR"/>
    <property type="match status" value="1"/>
</dbReference>
<dbReference type="GO" id="GO:0043565">
    <property type="term" value="F:sequence-specific DNA binding"/>
    <property type="evidence" value="ECO:0007669"/>
    <property type="project" value="InterPro"/>
</dbReference>
<dbReference type="PANTHER" id="PTHR10015:SF206">
    <property type="entry name" value="HSF-TYPE DNA-BINDING DOMAIN-CONTAINING PROTEIN"/>
    <property type="match status" value="1"/>
</dbReference>
<proteinExistence type="inferred from homology"/>
<keyword evidence="8" id="KW-1185">Reference proteome</keyword>
<feature type="compositionally biased region" description="Low complexity" evidence="5">
    <location>
        <begin position="352"/>
        <end position="362"/>
    </location>
</feature>
<dbReference type="Pfam" id="PF00447">
    <property type="entry name" value="HSF_DNA-bind"/>
    <property type="match status" value="1"/>
</dbReference>
<sequence>MASHNSTNMFPSSTAARMQEEIKRLQQLQRLRAATAACSFPNPSGGATSLLTSSSTNNGIGNNGMSNELSSLSSMSNNGMVSMNNMNSNVASANASGACFVTNPALASFLAAQQQQQKEQDETRLMLLQRQIRLNTSNGNAITNSPVSTGPTMTTPMSSMANPLPPFASSRAMAANMLSENNANNSLASTMTLSQQQLLQQQQLSHQATTISSHIMANRGPLMRVGAIEPFPEKLHRMLMEVEQCGRVDVISFINNGRGFAIHKPDTFFKEIVPLYFRHSRLSSFKRQLNLYGFEQINIGPFRGGYYHEMFHRDRPEVCRRMRRVAVKVSGATAQKKKEQEAAKAKAEKEANQNTTQNADAN</sequence>
<dbReference type="FunFam" id="1.10.10.10:FF:000479">
    <property type="entry name" value="Predicted protein"/>
    <property type="match status" value="1"/>
</dbReference>
<keyword evidence="2" id="KW-0238">DNA-binding</keyword>
<dbReference type="InterPro" id="IPR000232">
    <property type="entry name" value="HSF_DNA-bd"/>
</dbReference>
<feature type="region of interest" description="Disordered" evidence="5">
    <location>
        <begin position="44"/>
        <end position="71"/>
    </location>
</feature>
<dbReference type="InterPro" id="IPR036390">
    <property type="entry name" value="WH_DNA-bd_sf"/>
</dbReference>
<gene>
    <name evidence="7" type="ORF">SEMRO_717_G191990.1</name>
</gene>
<evidence type="ECO:0000256" key="1">
    <source>
        <dbReference type="ARBA" id="ARBA00004123"/>
    </source>
</evidence>
<keyword evidence="3" id="KW-0539">Nucleus</keyword>
<dbReference type="SUPFAM" id="SSF46785">
    <property type="entry name" value="Winged helix' DNA-binding domain"/>
    <property type="match status" value="1"/>
</dbReference>
<comment type="subcellular location">
    <subcellularLocation>
        <location evidence="1">Nucleus</location>
    </subcellularLocation>
</comment>
<dbReference type="GO" id="GO:0003700">
    <property type="term" value="F:DNA-binding transcription factor activity"/>
    <property type="evidence" value="ECO:0007669"/>
    <property type="project" value="InterPro"/>
</dbReference>